<feature type="region of interest" description="Disordered" evidence="1">
    <location>
        <begin position="202"/>
        <end position="230"/>
    </location>
</feature>
<comment type="caution">
    <text evidence="2">The sequence shown here is derived from an EMBL/GenBank/DDBJ whole genome shotgun (WGS) entry which is preliminary data.</text>
</comment>
<accession>A0AAV9V9T7</accession>
<dbReference type="Proteomes" id="UP001375240">
    <property type="component" value="Unassembled WGS sequence"/>
</dbReference>
<evidence type="ECO:0000256" key="1">
    <source>
        <dbReference type="SAM" id="MobiDB-lite"/>
    </source>
</evidence>
<feature type="compositionally biased region" description="Basic residues" evidence="1">
    <location>
        <begin position="108"/>
        <end position="131"/>
    </location>
</feature>
<evidence type="ECO:0000313" key="3">
    <source>
        <dbReference type="Proteomes" id="UP001375240"/>
    </source>
</evidence>
<dbReference type="AlphaFoldDB" id="A0AAV9V9T7"/>
<feature type="compositionally biased region" description="Gly residues" evidence="1">
    <location>
        <begin position="89"/>
        <end position="105"/>
    </location>
</feature>
<evidence type="ECO:0000313" key="2">
    <source>
        <dbReference type="EMBL" id="KAK6355452.1"/>
    </source>
</evidence>
<name>A0AAV9V9T7_9PEZI</name>
<proteinExistence type="predicted"/>
<reference evidence="2 3" key="1">
    <citation type="submission" date="2019-10" db="EMBL/GenBank/DDBJ databases">
        <authorList>
            <person name="Palmer J.M."/>
        </authorList>
    </citation>
    <scope>NUCLEOTIDE SEQUENCE [LARGE SCALE GENOMIC DNA]</scope>
    <source>
        <strain evidence="2 3">TWF696</strain>
    </source>
</reference>
<feature type="compositionally biased region" description="Basic and acidic residues" evidence="1">
    <location>
        <begin position="202"/>
        <end position="214"/>
    </location>
</feature>
<gene>
    <name evidence="2" type="ORF">TWF696_004549</name>
</gene>
<feature type="compositionally biased region" description="Low complexity" evidence="1">
    <location>
        <begin position="77"/>
        <end position="88"/>
    </location>
</feature>
<keyword evidence="3" id="KW-1185">Reference proteome</keyword>
<sequence length="230" mass="24995">MLTRLRAITTAVRTPASSLRTAMADEDLSSLGFTSFGKTAKSHRAPPMHANPTPLPQMASSSLPQRPPPTQHHHHQQQQQQFQHSPNYGGRGGGYRGGYRGGFDNRGGPHRRGFNNNRGRGRGGRGHHHHPYANPPQQFREFSGTAGPQAPPYRSAVFGEGLYKNSMNEDPWERLQVDAAGGDAAASSAPDVWLGANEPVDKSAWYDKPEDRAADGGGWNADEIDLGDDI</sequence>
<organism evidence="2 3">
    <name type="scientific">Orbilia brochopaga</name>
    <dbReference type="NCBI Taxonomy" id="3140254"/>
    <lineage>
        <taxon>Eukaryota</taxon>
        <taxon>Fungi</taxon>
        <taxon>Dikarya</taxon>
        <taxon>Ascomycota</taxon>
        <taxon>Pezizomycotina</taxon>
        <taxon>Orbiliomycetes</taxon>
        <taxon>Orbiliales</taxon>
        <taxon>Orbiliaceae</taxon>
        <taxon>Orbilia</taxon>
    </lineage>
</organism>
<feature type="region of interest" description="Disordered" evidence="1">
    <location>
        <begin position="38"/>
        <end position="150"/>
    </location>
</feature>
<protein>
    <submittedName>
        <fullName evidence="2">Uncharacterized protein</fullName>
    </submittedName>
</protein>
<dbReference type="EMBL" id="JAVHNQ010000002">
    <property type="protein sequence ID" value="KAK6355452.1"/>
    <property type="molecule type" value="Genomic_DNA"/>
</dbReference>